<accession>A0ABX2PET3</accession>
<proteinExistence type="predicted"/>
<gene>
    <name evidence="2" type="ORF">HJ526_11345</name>
</gene>
<organism evidence="2 3">
    <name type="scientific">Donghicola mangrovi</name>
    <dbReference type="NCBI Taxonomy" id="2729614"/>
    <lineage>
        <taxon>Bacteria</taxon>
        <taxon>Pseudomonadati</taxon>
        <taxon>Pseudomonadota</taxon>
        <taxon>Alphaproteobacteria</taxon>
        <taxon>Rhodobacterales</taxon>
        <taxon>Roseobacteraceae</taxon>
        <taxon>Donghicola</taxon>
    </lineage>
</organism>
<dbReference type="EMBL" id="JABCJD010000005">
    <property type="protein sequence ID" value="NVO28018.1"/>
    <property type="molecule type" value="Genomic_DNA"/>
</dbReference>
<feature type="transmembrane region" description="Helical" evidence="1">
    <location>
        <begin position="12"/>
        <end position="33"/>
    </location>
</feature>
<keyword evidence="1" id="KW-0472">Membrane</keyword>
<comment type="caution">
    <text evidence="2">The sequence shown here is derived from an EMBL/GenBank/DDBJ whole genome shotgun (WGS) entry which is preliminary data.</text>
</comment>
<sequence length="167" mass="17470">MKSALLRYATPFITGLFLVSLVSGVALFFHVGPAGFHGMHEWLSVVLIIPFLLHLWKNWRPMTAYFKRGAFAIAMVVSVGAAAVFLMPSQGETGGGRPAAFALSTMIMKGSVAEVAAILDTSPEGMTDALTNAGYTVSSADQSLTDVAAASGKTEMDIAGTLVSLGQ</sequence>
<name>A0ABX2PET3_9RHOB</name>
<protein>
    <submittedName>
        <fullName evidence="2">DUF4405 domain-containing protein</fullName>
    </submittedName>
</protein>
<evidence type="ECO:0000313" key="2">
    <source>
        <dbReference type="EMBL" id="NVO28018.1"/>
    </source>
</evidence>
<feature type="transmembrane region" description="Helical" evidence="1">
    <location>
        <begin position="68"/>
        <end position="87"/>
    </location>
</feature>
<dbReference type="Proteomes" id="UP000523601">
    <property type="component" value="Unassembled WGS sequence"/>
</dbReference>
<keyword evidence="3" id="KW-1185">Reference proteome</keyword>
<reference evidence="2 3" key="1">
    <citation type="submission" date="2020-04" db="EMBL/GenBank/DDBJ databases">
        <title>Donghicola sp., a member of the Rhodobacteraceae family isolated from mangrove forest in Thailand.</title>
        <authorList>
            <person name="Charoenyingcharoen P."/>
            <person name="Yukphan P."/>
        </authorList>
    </citation>
    <scope>NUCLEOTIDE SEQUENCE [LARGE SCALE GENOMIC DNA]</scope>
    <source>
        <strain evidence="2 3">C2-DW-16</strain>
    </source>
</reference>
<dbReference type="RefSeq" id="WP_176854540.1">
    <property type="nucleotide sequence ID" value="NZ_JABCJD010000005.1"/>
</dbReference>
<keyword evidence="1" id="KW-0812">Transmembrane</keyword>
<evidence type="ECO:0000256" key="1">
    <source>
        <dbReference type="SAM" id="Phobius"/>
    </source>
</evidence>
<evidence type="ECO:0000313" key="3">
    <source>
        <dbReference type="Proteomes" id="UP000523601"/>
    </source>
</evidence>
<keyword evidence="1" id="KW-1133">Transmembrane helix</keyword>
<feature type="transmembrane region" description="Helical" evidence="1">
    <location>
        <begin position="39"/>
        <end position="56"/>
    </location>
</feature>